<dbReference type="AlphaFoldDB" id="A0AAN9HTJ4"/>
<feature type="region of interest" description="Disordered" evidence="1">
    <location>
        <begin position="136"/>
        <end position="159"/>
    </location>
</feature>
<dbReference type="GO" id="GO:0005516">
    <property type="term" value="F:calmodulin binding"/>
    <property type="evidence" value="ECO:0007669"/>
    <property type="project" value="InterPro"/>
</dbReference>
<name>A0AAN9HTJ4_CROPI</name>
<accession>A0AAN9HTJ4</accession>
<dbReference type="Proteomes" id="UP001372338">
    <property type="component" value="Unassembled WGS sequence"/>
</dbReference>
<evidence type="ECO:0000256" key="1">
    <source>
        <dbReference type="SAM" id="MobiDB-lite"/>
    </source>
</evidence>
<evidence type="ECO:0000313" key="2">
    <source>
        <dbReference type="EMBL" id="KAK7251570.1"/>
    </source>
</evidence>
<dbReference type="InterPro" id="IPR044681">
    <property type="entry name" value="PICBP-like"/>
</dbReference>
<feature type="region of interest" description="Disordered" evidence="1">
    <location>
        <begin position="651"/>
        <end position="703"/>
    </location>
</feature>
<comment type="caution">
    <text evidence="2">The sequence shown here is derived from an EMBL/GenBank/DDBJ whole genome shotgun (WGS) entry which is preliminary data.</text>
</comment>
<feature type="compositionally biased region" description="Polar residues" evidence="1">
    <location>
        <begin position="492"/>
        <end position="503"/>
    </location>
</feature>
<dbReference type="PANTHER" id="PTHR33923">
    <property type="entry name" value="CALMODULIN-BINDING PROTEIN-RELATED"/>
    <property type="match status" value="1"/>
</dbReference>
<organism evidence="2 3">
    <name type="scientific">Crotalaria pallida</name>
    <name type="common">Smooth rattlebox</name>
    <name type="synonym">Crotalaria striata</name>
    <dbReference type="NCBI Taxonomy" id="3830"/>
    <lineage>
        <taxon>Eukaryota</taxon>
        <taxon>Viridiplantae</taxon>
        <taxon>Streptophyta</taxon>
        <taxon>Embryophyta</taxon>
        <taxon>Tracheophyta</taxon>
        <taxon>Spermatophyta</taxon>
        <taxon>Magnoliopsida</taxon>
        <taxon>eudicotyledons</taxon>
        <taxon>Gunneridae</taxon>
        <taxon>Pentapetalae</taxon>
        <taxon>rosids</taxon>
        <taxon>fabids</taxon>
        <taxon>Fabales</taxon>
        <taxon>Fabaceae</taxon>
        <taxon>Papilionoideae</taxon>
        <taxon>50 kb inversion clade</taxon>
        <taxon>genistoids sensu lato</taxon>
        <taxon>core genistoids</taxon>
        <taxon>Crotalarieae</taxon>
        <taxon>Crotalaria</taxon>
    </lineage>
</organism>
<proteinExistence type="predicted"/>
<sequence>MAQRKGPSKLVIQGDHVLSDKCLENLELSYYENKDGKSIGTDMKKQRKKPMSIKLSDLETLQSPPFHVPTTAPSQQKQKKPLARPTDGSPNYLKPTRCSDAKKEVFVASLRNTQSVSSDGKKASFVCSKKPAKTLTSSSSLNMMRTSTKPPSFKTSSACPRKSTTEVKCADVNALERATCSSTLKESKFPSYLMLNPGGTESDGASVMKVCSYKYCSLNGHHQQSSFPPLKSFISVRRRLLKIKKSMKLEAPSPQISKVSCETKKDNGIEQENVFDGEPAYDEADMVSPIFNTLAKEIDMDFFIEIHVKENEGDIEDQEEMKFAIEENGLAVEEDNVKQVTPSMTHAVPASEIDHEEDFKNCFDDVTIEEDNEGSFYQEQNAKDADEIHQPNWFHEEVSIGSYSSEVSNDEENKENIELDVSDSHYTDLEWKEEQYCASSHEEDIYSSVSAEETDSKSESFLESSHDVSAMWLDDMVSRSHNAGILFEKASQETNEGKSTSSETEPHSTDSFLEDTSESIEAQETDYSSNEISYDHCPSTEEIFQHLSDAGDNNRENEVHECDKFSCCATKILDEEMVEKSEGQKLIESYKIDESRKEKCDESISQEKQSLISVQGLQSLEGDQVKINKFESTSFICDEKEAASKNWQWASRHRRPVQDDDEEMRKINPRKPNFLPLVPDQEPEKTSCHKTSSSWEKEGGIAD</sequence>
<dbReference type="PANTHER" id="PTHR33923:SF11">
    <property type="entry name" value="PLANT CALMODULIN-BINDING-LIKE PROTEIN"/>
    <property type="match status" value="1"/>
</dbReference>
<feature type="region of interest" description="Disordered" evidence="1">
    <location>
        <begin position="443"/>
        <end position="462"/>
    </location>
</feature>
<gene>
    <name evidence="2" type="ORF">RIF29_34883</name>
</gene>
<feature type="compositionally biased region" description="Polar residues" evidence="1">
    <location>
        <begin position="136"/>
        <end position="145"/>
    </location>
</feature>
<protein>
    <submittedName>
        <fullName evidence="2">Uncharacterized protein</fullName>
    </submittedName>
</protein>
<keyword evidence="3" id="KW-1185">Reference proteome</keyword>
<feature type="region of interest" description="Disordered" evidence="1">
    <location>
        <begin position="487"/>
        <end position="534"/>
    </location>
</feature>
<evidence type="ECO:0000313" key="3">
    <source>
        <dbReference type="Proteomes" id="UP001372338"/>
    </source>
</evidence>
<feature type="compositionally biased region" description="Acidic residues" evidence="1">
    <location>
        <begin position="512"/>
        <end position="524"/>
    </location>
</feature>
<reference evidence="2 3" key="1">
    <citation type="submission" date="2024-01" db="EMBL/GenBank/DDBJ databases">
        <title>The genomes of 5 underutilized Papilionoideae crops provide insights into root nodulation and disease resistanc.</title>
        <authorList>
            <person name="Yuan L."/>
        </authorList>
    </citation>
    <scope>NUCLEOTIDE SEQUENCE [LARGE SCALE GENOMIC DNA]</scope>
    <source>
        <strain evidence="2">ZHUSHIDOU_FW_LH</strain>
        <tissue evidence="2">Leaf</tissue>
    </source>
</reference>
<dbReference type="EMBL" id="JAYWIO010000007">
    <property type="protein sequence ID" value="KAK7251570.1"/>
    <property type="molecule type" value="Genomic_DNA"/>
</dbReference>
<feature type="compositionally biased region" description="Low complexity" evidence="1">
    <location>
        <begin position="146"/>
        <end position="157"/>
    </location>
</feature>
<feature type="region of interest" description="Disordered" evidence="1">
    <location>
        <begin position="34"/>
        <end position="96"/>
    </location>
</feature>